<evidence type="ECO:0000256" key="5">
    <source>
        <dbReference type="ARBA" id="ARBA00023284"/>
    </source>
</evidence>
<dbReference type="InterPro" id="IPR002109">
    <property type="entry name" value="Glutaredoxin"/>
</dbReference>
<keyword evidence="1" id="KW-0001">2Fe-2S</keyword>
<organism evidence="8 9">
    <name type="scientific">Pneumocystis wakefieldiae</name>
    <dbReference type="NCBI Taxonomy" id="38082"/>
    <lineage>
        <taxon>Eukaryota</taxon>
        <taxon>Fungi</taxon>
        <taxon>Dikarya</taxon>
        <taxon>Ascomycota</taxon>
        <taxon>Taphrinomycotina</taxon>
        <taxon>Pneumocystomycetes</taxon>
        <taxon>Pneumocystaceae</taxon>
        <taxon>Pneumocystis</taxon>
    </lineage>
</organism>
<dbReference type="CDD" id="cd03028">
    <property type="entry name" value="GRX_PICOT_like"/>
    <property type="match status" value="1"/>
</dbReference>
<evidence type="ECO:0000256" key="2">
    <source>
        <dbReference type="ARBA" id="ARBA00022723"/>
    </source>
</evidence>
<evidence type="ECO:0000256" key="4">
    <source>
        <dbReference type="ARBA" id="ARBA00023014"/>
    </source>
</evidence>
<dbReference type="GO" id="GO:0015038">
    <property type="term" value="F:glutathione disulfide oxidoreductase activity"/>
    <property type="evidence" value="ECO:0007669"/>
    <property type="project" value="UniProtKB-ARBA"/>
</dbReference>
<dbReference type="Pfam" id="PF00462">
    <property type="entry name" value="Glutaredoxin"/>
    <property type="match status" value="1"/>
</dbReference>
<evidence type="ECO:0000256" key="1">
    <source>
        <dbReference type="ARBA" id="ARBA00022714"/>
    </source>
</evidence>
<dbReference type="EMBL" id="CP054540">
    <property type="protein sequence ID" value="QSL66031.1"/>
    <property type="molecule type" value="Genomic_DNA"/>
</dbReference>
<dbReference type="PROSITE" id="PS51354">
    <property type="entry name" value="GLUTAREDOXIN_2"/>
    <property type="match status" value="1"/>
</dbReference>
<dbReference type="InterPro" id="IPR004480">
    <property type="entry name" value="Monothiol_GRX-rel"/>
</dbReference>
<dbReference type="InterPro" id="IPR033658">
    <property type="entry name" value="GRX_PICOT-like"/>
</dbReference>
<evidence type="ECO:0000256" key="6">
    <source>
        <dbReference type="ARBA" id="ARBA00067618"/>
    </source>
</evidence>
<reference evidence="8" key="1">
    <citation type="submission" date="2020-06" db="EMBL/GenBank/DDBJ databases">
        <title>Genomes of multiple members of Pneumocystis genus reveal paths to human pathogen Pneumocystis jirovecii.</title>
        <authorList>
            <person name="Cisse O.H."/>
            <person name="Ma L."/>
            <person name="Dekker J."/>
            <person name="Khil P."/>
            <person name="Jo J."/>
            <person name="Brenchley J."/>
            <person name="Blair R."/>
            <person name="Pahar B."/>
            <person name="Chabe M."/>
            <person name="Van Rompay K.A."/>
            <person name="Keesler R."/>
            <person name="Sukura A."/>
            <person name="Hirsch V."/>
            <person name="Kutty G."/>
            <person name="Liu Y."/>
            <person name="Peng L."/>
            <person name="Chen J."/>
            <person name="Song J."/>
            <person name="Weissenbacher-Lang C."/>
            <person name="Xu J."/>
            <person name="Upham N.S."/>
            <person name="Stajich J.E."/>
            <person name="Cuomo C.A."/>
            <person name="Cushion M.T."/>
            <person name="Kovacs J.A."/>
        </authorList>
    </citation>
    <scope>NUCLEOTIDE SEQUENCE</scope>
    <source>
        <strain evidence="8">2A</strain>
    </source>
</reference>
<keyword evidence="5" id="KW-0676">Redox-active center</keyword>
<sequence>MNLLKKLLKPSNFPLNRHEPIGVLGTALFSRKICHETRENIQNLLKASPVVLFMKGTPEKPLCGFSGTAIHILNLSSINPAKLLTFNVLEDDRIRQGIKEYSNWPTIPQLYIDNEFIGGCDILVEIYRSGELKKLLDKAGVLLELGKE</sequence>
<dbReference type="AlphaFoldDB" id="A0A899FW65"/>
<dbReference type="PANTHER" id="PTHR10293:SF16">
    <property type="entry name" value="GLUTAREDOXIN-RELATED PROTEIN 5, MITOCHONDRIAL"/>
    <property type="match status" value="1"/>
</dbReference>
<gene>
    <name evidence="8" type="ORF">MERGE_003168</name>
</gene>
<evidence type="ECO:0000313" key="8">
    <source>
        <dbReference type="EMBL" id="QSL66031.1"/>
    </source>
</evidence>
<proteinExistence type="predicted"/>
<evidence type="ECO:0000256" key="3">
    <source>
        <dbReference type="ARBA" id="ARBA00023004"/>
    </source>
</evidence>
<evidence type="ECO:0000313" key="9">
    <source>
        <dbReference type="Proteomes" id="UP000663699"/>
    </source>
</evidence>
<accession>A0A899FW65</accession>
<dbReference type="NCBIfam" id="TIGR00365">
    <property type="entry name" value="Grx4 family monothiol glutaredoxin"/>
    <property type="match status" value="1"/>
</dbReference>
<dbReference type="SUPFAM" id="SSF52833">
    <property type="entry name" value="Thioredoxin-like"/>
    <property type="match status" value="1"/>
</dbReference>
<keyword evidence="2" id="KW-0479">Metal-binding</keyword>
<protein>
    <recommendedName>
        <fullName evidence="6">Monothiol glutaredoxin-5, mitochondrial</fullName>
    </recommendedName>
</protein>
<dbReference type="Proteomes" id="UP000663699">
    <property type="component" value="Chromosome 9"/>
</dbReference>
<dbReference type="GO" id="GO:0051537">
    <property type="term" value="F:2 iron, 2 sulfur cluster binding"/>
    <property type="evidence" value="ECO:0007669"/>
    <property type="project" value="UniProtKB-KW"/>
</dbReference>
<dbReference type="GO" id="GO:0005739">
    <property type="term" value="C:mitochondrion"/>
    <property type="evidence" value="ECO:0007669"/>
    <property type="project" value="UniProtKB-ARBA"/>
</dbReference>
<feature type="domain" description="Glutaredoxin" evidence="7">
    <location>
        <begin position="50"/>
        <end position="117"/>
    </location>
</feature>
<keyword evidence="3" id="KW-0408">Iron</keyword>
<evidence type="ECO:0000259" key="7">
    <source>
        <dbReference type="Pfam" id="PF00462"/>
    </source>
</evidence>
<keyword evidence="4" id="KW-0411">Iron-sulfur</keyword>
<dbReference type="GO" id="GO:0044571">
    <property type="term" value="P:[2Fe-2S] cluster assembly"/>
    <property type="evidence" value="ECO:0007669"/>
    <property type="project" value="UniProtKB-ARBA"/>
</dbReference>
<dbReference type="InterPro" id="IPR036249">
    <property type="entry name" value="Thioredoxin-like_sf"/>
</dbReference>
<name>A0A899FW65_9ASCO</name>
<dbReference type="OrthoDB" id="415696at2759"/>
<dbReference type="FunFam" id="3.40.30.10:FF:000005">
    <property type="entry name" value="Glutaredoxin 5"/>
    <property type="match status" value="1"/>
</dbReference>
<dbReference type="Gene3D" id="3.40.30.10">
    <property type="entry name" value="Glutaredoxin"/>
    <property type="match status" value="1"/>
</dbReference>
<dbReference type="GO" id="GO:0046872">
    <property type="term" value="F:metal ion binding"/>
    <property type="evidence" value="ECO:0007669"/>
    <property type="project" value="UniProtKB-KW"/>
</dbReference>
<keyword evidence="9" id="KW-1185">Reference proteome</keyword>
<dbReference type="PANTHER" id="PTHR10293">
    <property type="entry name" value="GLUTAREDOXIN FAMILY MEMBER"/>
    <property type="match status" value="1"/>
</dbReference>